<feature type="compositionally biased region" description="Acidic residues" evidence="1">
    <location>
        <begin position="1"/>
        <end position="12"/>
    </location>
</feature>
<feature type="region of interest" description="Disordered" evidence="1">
    <location>
        <begin position="238"/>
        <end position="262"/>
    </location>
</feature>
<dbReference type="EMBL" id="CP072753">
    <property type="protein sequence ID" value="QUC16127.1"/>
    <property type="molecule type" value="Genomic_DNA"/>
</dbReference>
<feature type="compositionally biased region" description="Basic and acidic residues" evidence="1">
    <location>
        <begin position="178"/>
        <end position="197"/>
    </location>
</feature>
<keyword evidence="3" id="KW-1185">Reference proteome</keyword>
<organism evidence="2 3">
    <name type="scientific">Ustilaginoidea virens</name>
    <name type="common">Rice false smut fungus</name>
    <name type="synonym">Villosiclava virens</name>
    <dbReference type="NCBI Taxonomy" id="1159556"/>
    <lineage>
        <taxon>Eukaryota</taxon>
        <taxon>Fungi</taxon>
        <taxon>Dikarya</taxon>
        <taxon>Ascomycota</taxon>
        <taxon>Pezizomycotina</taxon>
        <taxon>Sordariomycetes</taxon>
        <taxon>Hypocreomycetidae</taxon>
        <taxon>Hypocreales</taxon>
        <taxon>Clavicipitaceae</taxon>
        <taxon>Ustilaginoidea</taxon>
    </lineage>
</organism>
<gene>
    <name evidence="2" type="ORF">UV8b_00368</name>
</gene>
<protein>
    <submittedName>
        <fullName evidence="2">Uncharacterized protein</fullName>
    </submittedName>
</protein>
<dbReference type="RefSeq" id="XP_042993800.1">
    <property type="nucleotide sequence ID" value="XM_043137866.1"/>
</dbReference>
<evidence type="ECO:0000256" key="1">
    <source>
        <dbReference type="SAM" id="MobiDB-lite"/>
    </source>
</evidence>
<sequence length="302" mass="32334">MEQDDDDDDDDDQVTKQSVSSAQSPCSCSPYFSSSTPEILACPPQPPRLEPDPLAPRLARLDPRVNPPAGAGATCGKAGAPVHGEQSIPTAVLQTPRVEARRRIEALQLLVGVDEAGVVEGVPQDVLGIRQVDAVPAVGVAGAQGKISTARPLLDRLAGGDVKQSKAACAGGDGGIAAEDHARRGGEQRDKQAEHHDWEEAVLTRRDCCRSMNEARHGVFLAQSLFYTAAKEAVGRQMCGKSENEKQSEPPSQVLRGETSNELPPTEARRIIYRCQYISCSWDGSRHQLVVVVTCSLPLSGW</sequence>
<feature type="region of interest" description="Disordered" evidence="1">
    <location>
        <begin position="168"/>
        <end position="197"/>
    </location>
</feature>
<reference evidence="2" key="1">
    <citation type="submission" date="2020-03" db="EMBL/GenBank/DDBJ databases">
        <title>A mixture of massive structural variations and highly conserved coding sequences in Ustilaginoidea virens genome.</title>
        <authorList>
            <person name="Zhang K."/>
            <person name="Zhao Z."/>
            <person name="Zhang Z."/>
            <person name="Li Y."/>
            <person name="Hsiang T."/>
            <person name="Sun W."/>
        </authorList>
    </citation>
    <scope>NUCLEOTIDE SEQUENCE</scope>
    <source>
        <strain evidence="2">UV-8b</strain>
    </source>
</reference>
<dbReference type="GeneID" id="66061146"/>
<evidence type="ECO:0000313" key="3">
    <source>
        <dbReference type="Proteomes" id="UP000027002"/>
    </source>
</evidence>
<proteinExistence type="predicted"/>
<dbReference type="AlphaFoldDB" id="A0A8E5ME11"/>
<evidence type="ECO:0000313" key="2">
    <source>
        <dbReference type="EMBL" id="QUC16127.1"/>
    </source>
</evidence>
<accession>A0A8E5ME11</accession>
<dbReference type="Proteomes" id="UP000027002">
    <property type="component" value="Chromosome 1"/>
</dbReference>
<name>A0A8E5ME11_USTVR</name>
<feature type="compositionally biased region" description="Low complexity" evidence="1">
    <location>
        <begin position="17"/>
        <end position="35"/>
    </location>
</feature>
<dbReference type="KEGG" id="uvi:66061146"/>
<feature type="region of interest" description="Disordered" evidence="1">
    <location>
        <begin position="1"/>
        <end position="62"/>
    </location>
</feature>